<keyword evidence="1" id="KW-0812">Transmembrane</keyword>
<evidence type="ECO:0000256" key="1">
    <source>
        <dbReference type="SAM" id="Phobius"/>
    </source>
</evidence>
<accession>A0A238L7E8</accession>
<keyword evidence="1" id="KW-1133">Transmembrane helix</keyword>
<dbReference type="PANTHER" id="PTHR36698:SF2">
    <property type="entry name" value="MCE_MLAD DOMAIN-CONTAINING PROTEIN"/>
    <property type="match status" value="1"/>
</dbReference>
<sequence>METRANYILVGAFTLAGFLGLMGFFFWFANIELNRQFAYYDIDFTSISGLSEASDVRFAGLPVGQVVSVRLSPENDGLVRVRIEVDAATPVRADSVATIEAQGVTGVSFVGISAGRPEAPLLTAVSTLEVPRIEAGQSVLQTLSEDAPKILSETLELLSQLRELIGEENQGKVRTILANVETSSAAFSVALEDFASVTGAVSGFAKQIDEFNTTLNTLTQDLSGVLSEAETALSSITALTSDTRVLVGQGGATLDRVDSALVAAQGYISDSLRPATDNLELAIADIQATVTALGEDASGLTAVFADTGAAATARLTEARETIAAANAMIIRIEDAMQTIDDAASRFDGLLQADAQPLIAELRSATALATDVIADMSELAQGDLAAIFEEIRTATRSASDVVATVGENLKSVTARLNDLAEPAEKTLEAARVTFGRANETLTAVEATLQTGDRALIAAEQALATADRVMNEDLTEIAGRLRTTLDKVDAAVAAVADEIPVITADLRSASSSAKAAFASVESVLGESGPAFREFAATTLPQYGRLAADTRTLVKNFDTLIEQIRRDPSRFFLDQRAPEYRR</sequence>
<feature type="domain" description="Mce/MlaD" evidence="2">
    <location>
        <begin position="40"/>
        <end position="115"/>
    </location>
</feature>
<reference evidence="3 4" key="1">
    <citation type="submission" date="2017-05" db="EMBL/GenBank/DDBJ databases">
        <authorList>
            <person name="Song R."/>
            <person name="Chenine A.L."/>
            <person name="Ruprecht R.M."/>
        </authorList>
    </citation>
    <scope>NUCLEOTIDE SEQUENCE [LARGE SCALE GENOMIC DNA]</scope>
    <source>
        <strain evidence="3 4">CECT 8898</strain>
    </source>
</reference>
<evidence type="ECO:0000259" key="2">
    <source>
        <dbReference type="Pfam" id="PF02470"/>
    </source>
</evidence>
<dbReference type="OrthoDB" id="9808689at2"/>
<dbReference type="Pfam" id="PF02470">
    <property type="entry name" value="MlaD"/>
    <property type="match status" value="1"/>
</dbReference>
<dbReference type="RefSeq" id="WP_094023420.1">
    <property type="nucleotide sequence ID" value="NZ_FXYF01000021.1"/>
</dbReference>
<dbReference type="PANTHER" id="PTHR36698">
    <property type="entry name" value="BLL5892 PROTEIN"/>
    <property type="match status" value="1"/>
</dbReference>
<dbReference type="Proteomes" id="UP000207598">
    <property type="component" value="Unassembled WGS sequence"/>
</dbReference>
<dbReference type="EMBL" id="FXYF01000021">
    <property type="protein sequence ID" value="SMX50292.1"/>
    <property type="molecule type" value="Genomic_DNA"/>
</dbReference>
<keyword evidence="4" id="KW-1185">Reference proteome</keyword>
<feature type="transmembrane region" description="Helical" evidence="1">
    <location>
        <begin position="7"/>
        <end position="29"/>
    </location>
</feature>
<keyword evidence="1" id="KW-0472">Membrane</keyword>
<organism evidence="3 4">
    <name type="scientific">Maliponia aquimaris</name>
    <dbReference type="NCBI Taxonomy" id="1673631"/>
    <lineage>
        <taxon>Bacteria</taxon>
        <taxon>Pseudomonadati</taxon>
        <taxon>Pseudomonadota</taxon>
        <taxon>Alphaproteobacteria</taxon>
        <taxon>Rhodobacterales</taxon>
        <taxon>Paracoccaceae</taxon>
        <taxon>Maliponia</taxon>
    </lineage>
</organism>
<proteinExistence type="predicted"/>
<gene>
    <name evidence="3" type="ORF">MAA8898_04698</name>
</gene>
<evidence type="ECO:0000313" key="4">
    <source>
        <dbReference type="Proteomes" id="UP000207598"/>
    </source>
</evidence>
<protein>
    <submittedName>
        <fullName evidence="3">Mce related protein</fullName>
    </submittedName>
</protein>
<name>A0A238L7E8_9RHOB</name>
<dbReference type="AlphaFoldDB" id="A0A238L7E8"/>
<dbReference type="InterPro" id="IPR003399">
    <property type="entry name" value="Mce/MlaD"/>
</dbReference>
<evidence type="ECO:0000313" key="3">
    <source>
        <dbReference type="EMBL" id="SMX50292.1"/>
    </source>
</evidence>